<dbReference type="OrthoDB" id="7592271at2"/>
<dbReference type="Proteomes" id="UP000251558">
    <property type="component" value="Unassembled WGS sequence"/>
</dbReference>
<name>A0A330HXU6_9HYPH</name>
<reference evidence="1 2" key="1">
    <citation type="submission" date="2018-07" db="EMBL/GenBank/DDBJ databases">
        <title>Diversity of Mesorhizobium strains in Brazil.</title>
        <authorList>
            <person name="Helene L.C.F."/>
            <person name="Dall'Agnol R."/>
            <person name="Delamuta J.R.M."/>
            <person name="Hungria M."/>
        </authorList>
    </citation>
    <scope>NUCLEOTIDE SEQUENCE [LARGE SCALE GENOMIC DNA]</scope>
    <source>
        <strain evidence="1 2">AC99b</strain>
    </source>
</reference>
<comment type="caution">
    <text evidence="1">The sequence shown here is derived from an EMBL/GenBank/DDBJ whole genome shotgun (WGS) entry which is preliminary data.</text>
</comment>
<sequence>MAIGVFWEDIKAGAAAALSQTAAGAWQSIVDGATGLWESVVAAFSDRQQAAVDAFNGIVDSIVSVWNELIDKLLPNQMNLGAILWRHKVHNRRLRLIMVEQRVRSIHAGYLLIVRLSSGNHIWTTASDREDCRGLRKSDLHVIEKGLHAVSSEESAQFLTPKSVDPGRKISKA</sequence>
<dbReference type="AlphaFoldDB" id="A0A330HXU6"/>
<dbReference type="EMBL" id="QMBP01000002">
    <property type="protein sequence ID" value="RAZ91844.1"/>
    <property type="molecule type" value="Genomic_DNA"/>
</dbReference>
<evidence type="ECO:0000313" key="1">
    <source>
        <dbReference type="EMBL" id="RAZ91844.1"/>
    </source>
</evidence>
<organism evidence="1 2">
    <name type="scientific">Mesorhizobium hawassense</name>
    <dbReference type="NCBI Taxonomy" id="1209954"/>
    <lineage>
        <taxon>Bacteria</taxon>
        <taxon>Pseudomonadati</taxon>
        <taxon>Pseudomonadota</taxon>
        <taxon>Alphaproteobacteria</taxon>
        <taxon>Hyphomicrobiales</taxon>
        <taxon>Phyllobacteriaceae</taxon>
        <taxon>Mesorhizobium</taxon>
    </lineage>
</organism>
<dbReference type="RefSeq" id="WP_112096222.1">
    <property type="nucleotide sequence ID" value="NZ_QMBP01000002.1"/>
</dbReference>
<evidence type="ECO:0000313" key="2">
    <source>
        <dbReference type="Proteomes" id="UP000251558"/>
    </source>
</evidence>
<gene>
    <name evidence="1" type="ORF">DPM33_05025</name>
</gene>
<proteinExistence type="predicted"/>
<protein>
    <submittedName>
        <fullName evidence="1">Uncharacterized protein</fullName>
    </submittedName>
</protein>
<keyword evidence="2" id="KW-1185">Reference proteome</keyword>
<accession>A0A330HXU6</accession>